<comment type="caution">
    <text evidence="10">The sequence shown here is derived from an EMBL/GenBank/DDBJ whole genome shotgun (WGS) entry which is preliminary data.</text>
</comment>
<dbReference type="InterPro" id="IPR011009">
    <property type="entry name" value="Kinase-like_dom_sf"/>
</dbReference>
<proteinExistence type="predicted"/>
<keyword evidence="4" id="KW-0547">Nucleotide-binding</keyword>
<evidence type="ECO:0000256" key="4">
    <source>
        <dbReference type="ARBA" id="ARBA00022741"/>
    </source>
</evidence>
<protein>
    <recommendedName>
        <fullName evidence="1">non-specific serine/threonine protein kinase</fullName>
        <ecNumber evidence="1">2.7.11.1</ecNumber>
    </recommendedName>
</protein>
<dbReference type="GO" id="GO:0004674">
    <property type="term" value="F:protein serine/threonine kinase activity"/>
    <property type="evidence" value="ECO:0007669"/>
    <property type="project" value="UniProtKB-KW"/>
</dbReference>
<dbReference type="EMBL" id="JAHQIW010004459">
    <property type="protein sequence ID" value="KAJ1362510.1"/>
    <property type="molecule type" value="Genomic_DNA"/>
</dbReference>
<evidence type="ECO:0000256" key="1">
    <source>
        <dbReference type="ARBA" id="ARBA00012513"/>
    </source>
</evidence>
<evidence type="ECO:0000256" key="5">
    <source>
        <dbReference type="ARBA" id="ARBA00022777"/>
    </source>
</evidence>
<evidence type="ECO:0000313" key="11">
    <source>
        <dbReference type="Proteomes" id="UP001196413"/>
    </source>
</evidence>
<keyword evidence="6" id="KW-0067">ATP-binding</keyword>
<evidence type="ECO:0000259" key="9">
    <source>
        <dbReference type="PROSITE" id="PS50011"/>
    </source>
</evidence>
<dbReference type="InterPro" id="IPR000719">
    <property type="entry name" value="Prot_kinase_dom"/>
</dbReference>
<feature type="domain" description="Protein kinase" evidence="9">
    <location>
        <begin position="1"/>
        <end position="111"/>
    </location>
</feature>
<dbReference type="EC" id="2.7.11.1" evidence="1"/>
<dbReference type="Proteomes" id="UP001196413">
    <property type="component" value="Unassembled WGS sequence"/>
</dbReference>
<reference evidence="10" key="1">
    <citation type="submission" date="2021-06" db="EMBL/GenBank/DDBJ databases">
        <title>Parelaphostrongylus tenuis whole genome reference sequence.</title>
        <authorList>
            <person name="Garwood T.J."/>
            <person name="Larsen P.A."/>
            <person name="Fountain-Jones N.M."/>
            <person name="Garbe J.R."/>
            <person name="Macchietto M.G."/>
            <person name="Kania S.A."/>
            <person name="Gerhold R.W."/>
            <person name="Richards J.E."/>
            <person name="Wolf T.M."/>
        </authorList>
    </citation>
    <scope>NUCLEOTIDE SEQUENCE</scope>
    <source>
        <strain evidence="10">MNPRO001-30</strain>
        <tissue evidence="10">Meninges</tissue>
    </source>
</reference>
<keyword evidence="11" id="KW-1185">Reference proteome</keyword>
<name>A0AAD5MPQ3_PARTN</name>
<evidence type="ECO:0000256" key="8">
    <source>
        <dbReference type="ARBA" id="ARBA00048679"/>
    </source>
</evidence>
<dbReference type="PROSITE" id="PS50011">
    <property type="entry name" value="PROTEIN_KINASE_DOM"/>
    <property type="match status" value="1"/>
</dbReference>
<evidence type="ECO:0000256" key="3">
    <source>
        <dbReference type="ARBA" id="ARBA00022679"/>
    </source>
</evidence>
<dbReference type="InterPro" id="IPR051234">
    <property type="entry name" value="TAO_STE20_kinase"/>
</dbReference>
<evidence type="ECO:0000256" key="7">
    <source>
        <dbReference type="ARBA" id="ARBA00047899"/>
    </source>
</evidence>
<organism evidence="10 11">
    <name type="scientific">Parelaphostrongylus tenuis</name>
    <name type="common">Meningeal worm</name>
    <dbReference type="NCBI Taxonomy" id="148309"/>
    <lineage>
        <taxon>Eukaryota</taxon>
        <taxon>Metazoa</taxon>
        <taxon>Ecdysozoa</taxon>
        <taxon>Nematoda</taxon>
        <taxon>Chromadorea</taxon>
        <taxon>Rhabditida</taxon>
        <taxon>Rhabditina</taxon>
        <taxon>Rhabditomorpha</taxon>
        <taxon>Strongyloidea</taxon>
        <taxon>Metastrongylidae</taxon>
        <taxon>Parelaphostrongylus</taxon>
    </lineage>
</organism>
<dbReference type="SUPFAM" id="SSF56112">
    <property type="entry name" value="Protein kinase-like (PK-like)"/>
    <property type="match status" value="1"/>
</dbReference>
<evidence type="ECO:0000256" key="2">
    <source>
        <dbReference type="ARBA" id="ARBA00022527"/>
    </source>
</evidence>
<dbReference type="Gene3D" id="1.10.510.10">
    <property type="entry name" value="Transferase(Phosphotransferase) domain 1"/>
    <property type="match status" value="1"/>
</dbReference>
<evidence type="ECO:0000313" key="10">
    <source>
        <dbReference type="EMBL" id="KAJ1362510.1"/>
    </source>
</evidence>
<comment type="catalytic activity">
    <reaction evidence="7">
        <text>L-threonyl-[protein] + ATP = O-phospho-L-threonyl-[protein] + ADP + H(+)</text>
        <dbReference type="Rhea" id="RHEA:46608"/>
        <dbReference type="Rhea" id="RHEA-COMP:11060"/>
        <dbReference type="Rhea" id="RHEA-COMP:11605"/>
        <dbReference type="ChEBI" id="CHEBI:15378"/>
        <dbReference type="ChEBI" id="CHEBI:30013"/>
        <dbReference type="ChEBI" id="CHEBI:30616"/>
        <dbReference type="ChEBI" id="CHEBI:61977"/>
        <dbReference type="ChEBI" id="CHEBI:456216"/>
        <dbReference type="EC" id="2.7.11.1"/>
    </reaction>
</comment>
<dbReference type="AlphaFoldDB" id="A0AAD5MPQ3"/>
<accession>A0AAD5MPQ3</accession>
<dbReference type="GO" id="GO:0005737">
    <property type="term" value="C:cytoplasm"/>
    <property type="evidence" value="ECO:0007669"/>
    <property type="project" value="TreeGrafter"/>
</dbReference>
<dbReference type="Gene3D" id="3.30.200.20">
    <property type="entry name" value="Phosphorylase Kinase, domain 1"/>
    <property type="match status" value="1"/>
</dbReference>
<comment type="catalytic activity">
    <reaction evidence="8">
        <text>L-seryl-[protein] + ATP = O-phospho-L-seryl-[protein] + ADP + H(+)</text>
        <dbReference type="Rhea" id="RHEA:17989"/>
        <dbReference type="Rhea" id="RHEA-COMP:9863"/>
        <dbReference type="Rhea" id="RHEA-COMP:11604"/>
        <dbReference type="ChEBI" id="CHEBI:15378"/>
        <dbReference type="ChEBI" id="CHEBI:29999"/>
        <dbReference type="ChEBI" id="CHEBI:30616"/>
        <dbReference type="ChEBI" id="CHEBI:83421"/>
        <dbReference type="ChEBI" id="CHEBI:456216"/>
        <dbReference type="EC" id="2.7.11.1"/>
    </reaction>
</comment>
<sequence length="111" mass="12321">MAYDKETSETVAIKKMAYLGNRPVAFLNKVKHPHIIECKACFLKEQTCWLVMEYCIGSAADIVGRFASRDIKAGNILLSDSGRVKLADFGSASMCDPAQTFIGTPFLWLQK</sequence>
<keyword evidence="2" id="KW-0723">Serine/threonine-protein kinase</keyword>
<dbReference type="PANTHER" id="PTHR47167">
    <property type="entry name" value="SERINE/THREONINE-PROTEIN KINASE TAO1-LIKE PROTEIN"/>
    <property type="match status" value="1"/>
</dbReference>
<dbReference type="PANTHER" id="PTHR47167:SF4">
    <property type="entry name" value="SERINE_THREONINE-PROTEIN KINASE TAO"/>
    <property type="match status" value="1"/>
</dbReference>
<evidence type="ECO:0000256" key="6">
    <source>
        <dbReference type="ARBA" id="ARBA00022840"/>
    </source>
</evidence>
<gene>
    <name evidence="10" type="ORF">KIN20_022084</name>
</gene>
<keyword evidence="5" id="KW-0418">Kinase</keyword>
<dbReference type="GO" id="GO:0005524">
    <property type="term" value="F:ATP binding"/>
    <property type="evidence" value="ECO:0007669"/>
    <property type="project" value="UniProtKB-KW"/>
</dbReference>
<keyword evidence="3" id="KW-0808">Transferase</keyword>